<dbReference type="InterPro" id="IPR050091">
    <property type="entry name" value="PKS_NRPS_Biosynth_Enz"/>
</dbReference>
<dbReference type="InterPro" id="IPR014030">
    <property type="entry name" value="Ketoacyl_synth_N"/>
</dbReference>
<dbReference type="PANTHER" id="PTHR43775">
    <property type="entry name" value="FATTY ACID SYNTHASE"/>
    <property type="match status" value="1"/>
</dbReference>
<feature type="region of interest" description="Disordered" evidence="3">
    <location>
        <begin position="1"/>
        <end position="29"/>
    </location>
</feature>
<evidence type="ECO:0000313" key="6">
    <source>
        <dbReference type="Proteomes" id="UP001596083"/>
    </source>
</evidence>
<feature type="compositionally biased region" description="Basic and acidic residues" evidence="3">
    <location>
        <begin position="356"/>
        <end position="371"/>
    </location>
</feature>
<dbReference type="CDD" id="cd00833">
    <property type="entry name" value="PKS"/>
    <property type="match status" value="1"/>
</dbReference>
<evidence type="ECO:0000256" key="2">
    <source>
        <dbReference type="ARBA" id="ARBA00023268"/>
    </source>
</evidence>
<dbReference type="SMART" id="SM00825">
    <property type="entry name" value="PKS_KS"/>
    <property type="match status" value="1"/>
</dbReference>
<evidence type="ECO:0000313" key="5">
    <source>
        <dbReference type="EMBL" id="MFC5723465.1"/>
    </source>
</evidence>
<reference evidence="6" key="1">
    <citation type="journal article" date="2019" name="Int. J. Syst. Evol. Microbiol.">
        <title>The Global Catalogue of Microorganisms (GCM) 10K type strain sequencing project: providing services to taxonomists for standard genome sequencing and annotation.</title>
        <authorList>
            <consortium name="The Broad Institute Genomics Platform"/>
            <consortium name="The Broad Institute Genome Sequencing Center for Infectious Disease"/>
            <person name="Wu L."/>
            <person name="Ma J."/>
        </authorList>
    </citation>
    <scope>NUCLEOTIDE SEQUENCE [LARGE SCALE GENOMIC DNA]</scope>
    <source>
        <strain evidence="6">CGMCC 4.7304</strain>
    </source>
</reference>
<dbReference type="InterPro" id="IPR016039">
    <property type="entry name" value="Thiolase-like"/>
</dbReference>
<proteinExistence type="predicted"/>
<keyword evidence="6" id="KW-1185">Reference proteome</keyword>
<comment type="caution">
    <text evidence="5">The sequence shown here is derived from an EMBL/GenBank/DDBJ whole genome shotgun (WGS) entry which is preliminary data.</text>
</comment>
<gene>
    <name evidence="5" type="ORF">ACFP1Z_25195</name>
</gene>
<feature type="region of interest" description="Disordered" evidence="3">
    <location>
        <begin position="145"/>
        <end position="174"/>
    </location>
</feature>
<dbReference type="PROSITE" id="PS52004">
    <property type="entry name" value="KS3_2"/>
    <property type="match status" value="1"/>
</dbReference>
<dbReference type="Proteomes" id="UP001596083">
    <property type="component" value="Unassembled WGS sequence"/>
</dbReference>
<dbReference type="EMBL" id="JBHSPB010000017">
    <property type="protein sequence ID" value="MFC5723465.1"/>
    <property type="molecule type" value="Genomic_DNA"/>
</dbReference>
<feature type="compositionally biased region" description="Basic residues" evidence="3">
    <location>
        <begin position="448"/>
        <end position="466"/>
    </location>
</feature>
<dbReference type="Gene3D" id="3.40.47.10">
    <property type="match status" value="1"/>
</dbReference>
<dbReference type="PANTHER" id="PTHR43775:SF51">
    <property type="entry name" value="INACTIVE PHENOLPHTHIOCEROL SYNTHESIS POLYKETIDE SYNTHASE TYPE I PKS1-RELATED"/>
    <property type="match status" value="1"/>
</dbReference>
<feature type="region of interest" description="Disordered" evidence="3">
    <location>
        <begin position="278"/>
        <end position="308"/>
    </location>
</feature>
<dbReference type="RefSeq" id="WP_390319703.1">
    <property type="nucleotide sequence ID" value="NZ_JBHSPB010000017.1"/>
</dbReference>
<evidence type="ECO:0000256" key="3">
    <source>
        <dbReference type="SAM" id="MobiDB-lite"/>
    </source>
</evidence>
<keyword evidence="1" id="KW-0808">Transferase</keyword>
<feature type="compositionally biased region" description="Low complexity" evidence="3">
    <location>
        <begin position="163"/>
        <end position="174"/>
    </location>
</feature>
<dbReference type="SUPFAM" id="SSF53901">
    <property type="entry name" value="Thiolase-like"/>
    <property type="match status" value="2"/>
</dbReference>
<keyword evidence="2" id="KW-0511">Multifunctional enzyme</keyword>
<accession>A0ABW0ZAP5</accession>
<evidence type="ECO:0000259" key="4">
    <source>
        <dbReference type="PROSITE" id="PS52004"/>
    </source>
</evidence>
<feature type="region of interest" description="Disordered" evidence="3">
    <location>
        <begin position="350"/>
        <end position="380"/>
    </location>
</feature>
<evidence type="ECO:0000256" key="1">
    <source>
        <dbReference type="ARBA" id="ARBA00022679"/>
    </source>
</evidence>
<feature type="region of interest" description="Disordered" evidence="3">
    <location>
        <begin position="443"/>
        <end position="474"/>
    </location>
</feature>
<dbReference type="Pfam" id="PF00109">
    <property type="entry name" value="ketoacyl-synt"/>
    <property type="match status" value="1"/>
</dbReference>
<dbReference type="InterPro" id="IPR020841">
    <property type="entry name" value="PKS_Beta-ketoAc_synthase_dom"/>
</dbReference>
<sequence length="497" mass="50778">MTENTHNERTGHPTRERGTGEPGTGEREPVAVVAMGCRYPGGADSPEALWRLVENGAGPDPDPLADRHSGVNDPFLNGVLRLPSRAALAAGTRQLLLELAQETFARAGIDPLSAPGSGAVVFAGLAHRAGEGRTEEAHGRLVTGTVSGLAPGRATGGAGSSGSSGPEGPAPAAGPACSLVAVHLAVRALRDGTCALALAGGATVDAATVPSPVSGDRRGHAVPRRGVGAGLLLLERLSDARRNGHPVLAVVSGSASGRDDAPEEPFQRHVIRQTLAHTGRAGEERAATAYGQHGPGGPGGTVRHPLRPGPLQSVLGHVRSAAGVGGVIVMVEALRHGLSPGELRVDRASGAVRLLDGPDPRPEDDRPDRARVSSHGTGGTRAHVVVERAPAAPAASRVPAVRTVSARSATALREQAERLLAHVLGVTEDSTAGSAYVPAAPLAPAVAPHRRRPGPRRPERHSRAHGPAHGAPALPVALLESLESLVPKPCWKERTSP</sequence>
<feature type="domain" description="Ketosynthase family 3 (KS3)" evidence="4">
    <location>
        <begin position="27"/>
        <end position="388"/>
    </location>
</feature>
<organism evidence="5 6">
    <name type="scientific">Streptomyces gamaensis</name>
    <dbReference type="NCBI Taxonomy" id="1763542"/>
    <lineage>
        <taxon>Bacteria</taxon>
        <taxon>Bacillati</taxon>
        <taxon>Actinomycetota</taxon>
        <taxon>Actinomycetes</taxon>
        <taxon>Kitasatosporales</taxon>
        <taxon>Streptomycetaceae</taxon>
        <taxon>Streptomyces</taxon>
    </lineage>
</organism>
<name>A0ABW0ZAP5_9ACTN</name>
<protein>
    <submittedName>
        <fullName evidence="5">Beta-ketoacyl synthase N-terminal-like domain-containing protein</fullName>
    </submittedName>
</protein>